<evidence type="ECO:0000256" key="2">
    <source>
        <dbReference type="SAM" id="MobiDB-lite"/>
    </source>
</evidence>
<keyword evidence="1" id="KW-0175">Coiled coil</keyword>
<dbReference type="Proteomes" id="UP000199347">
    <property type="component" value="Unassembled WGS sequence"/>
</dbReference>
<name>A0A1G5NQ48_AFIMA</name>
<evidence type="ECO:0000256" key="1">
    <source>
        <dbReference type="SAM" id="Coils"/>
    </source>
</evidence>
<evidence type="ECO:0000313" key="4">
    <source>
        <dbReference type="EMBL" id="SCZ38891.1"/>
    </source>
</evidence>
<feature type="coiled-coil region" evidence="1">
    <location>
        <begin position="379"/>
        <end position="413"/>
    </location>
</feature>
<dbReference type="InterPro" id="IPR027417">
    <property type="entry name" value="P-loop_NTPase"/>
</dbReference>
<feature type="domain" description="YhaN AAA" evidence="3">
    <location>
        <begin position="1"/>
        <end position="209"/>
    </location>
</feature>
<dbReference type="EMBL" id="FMVW01000005">
    <property type="protein sequence ID" value="SCZ38891.1"/>
    <property type="molecule type" value="Genomic_DNA"/>
</dbReference>
<feature type="coiled-coil region" evidence="1">
    <location>
        <begin position="274"/>
        <end position="304"/>
    </location>
</feature>
<feature type="region of interest" description="Disordered" evidence="2">
    <location>
        <begin position="507"/>
        <end position="530"/>
    </location>
</feature>
<feature type="coiled-coil region" evidence="1">
    <location>
        <begin position="209"/>
        <end position="236"/>
    </location>
</feature>
<gene>
    <name evidence="4" type="ORF">SAMN03080610_02354</name>
</gene>
<sequence>MRFERLTLLRYGAFSEREINFRDEAKLHLVYGRNEAGKSSALAAISDLLFGFPERTNGFEFLHGTKALRVAASLRTGDGTSLTFRRKRGRKLTLLSDDDSETPLRDDTLLPFTGGLSRDVFERAFGLDSARLRAGADAMLAAEGELGSLLFAAASGLLHLRATKAKLEEDATRIFAPRASKDRLFYQIRDRHEEARKEERASQLRAGDWRDLNRAIDELQEEHEALASARAKIRQKLHTLQRLRQIEPTVAEIDRETARLADFSDLAPYPSGTAERLEARLHEAARAEEALSAAQDRVKVAEAKLAGIAVDQALIDKAETISALYGNSGDYAKSQRDLPRVIAERDDYTAQMAELGGRLGIAATDLERLQPPDAALAALEAAVSEGQRLKAARETAEKRLAEERDALTELAREAPVTPLIDPRRWEDQLLALRPDLKKLEKREELERGCLVQRQKLVENAAALVPPVDDLGRIAAVALPSVETLADHRNRLKAASDELHQVEEALTRNRKEQEALRPESAVAGKPAPPSTAEIEEARGLRDRAFAGLRGPLLGETAPLSEETATHAVATFEVLTKEADRLADHALAGAETLARLALEEAEHETQLCEAEALERQKAKVREAFTHTERAYHELFAHCGVTPLGADDMMAWRGEISRLLDERRLLLERESELSALQRLSDELGPALAAIAEGIGLEEAKALPQPALLRAIEERLRTLATIWSESRALAGRREDAELRIKRLEDETAKLNEQDRLWQEHFRTAAGAVGLSPKTTIAEAAANIRLWERLPDLRRERDARERRVAGMRRDIGEFETKVGALVAEVATELAGLPAGHAIKLLEERVQEARTDAAQRRAAHTALAEAKAALLASEESSARARKALEDALTATPEADPSELIARLRERDRLAADLARCRERLAEISDGAGEDAVRTELATFDRGRAEIDMETLGRDEEQLDQEMAELYARLAEKRGERERLERAPGSEAAAFAKHAAEVEIVEAARQWAVLKLSATLLTAAMEHHRAKESDPMMERAGALFFMLTDGAFATLAQELNEADEPELKAVRKNGEKITISGLSDGTRDQLYLALRLAFLEDYCRHNEPAPFIGDDLFQTFDDERTAAGIKTLAASSAHFQPILFTHHRSVVATAEQALGQDLDLIEI</sequence>
<evidence type="ECO:0000259" key="3">
    <source>
        <dbReference type="Pfam" id="PF13514"/>
    </source>
</evidence>
<accession>A0A1G5NQ48</accession>
<dbReference type="AlphaFoldDB" id="A0A1G5NQ48"/>
<protein>
    <submittedName>
        <fullName evidence="4">Uncharacterized protein YhaN</fullName>
    </submittedName>
</protein>
<dbReference type="PANTHER" id="PTHR41259:SF1">
    <property type="entry name" value="DOUBLE-STRAND BREAK REPAIR RAD50 ATPASE, PUTATIVE-RELATED"/>
    <property type="match status" value="1"/>
</dbReference>
<feature type="coiled-coil region" evidence="1">
    <location>
        <begin position="594"/>
        <end position="628"/>
    </location>
</feature>
<feature type="coiled-coil region" evidence="1">
    <location>
        <begin position="942"/>
        <end position="976"/>
    </location>
</feature>
<dbReference type="Pfam" id="PF13514">
    <property type="entry name" value="AAA_27"/>
    <property type="match status" value="1"/>
</dbReference>
<reference evidence="4 5" key="1">
    <citation type="submission" date="2016-10" db="EMBL/GenBank/DDBJ databases">
        <authorList>
            <person name="de Groot N.N."/>
        </authorList>
    </citation>
    <scope>NUCLEOTIDE SEQUENCE [LARGE SCALE GENOMIC DNA]</scope>
    <source>
        <strain evidence="4 5">DSM 2698</strain>
    </source>
</reference>
<dbReference type="PANTHER" id="PTHR41259">
    <property type="entry name" value="DOUBLE-STRAND BREAK REPAIR RAD50 ATPASE, PUTATIVE-RELATED"/>
    <property type="match status" value="1"/>
</dbReference>
<proteinExistence type="predicted"/>
<organism evidence="4 5">
    <name type="scientific">Afifella marina DSM 2698</name>
    <dbReference type="NCBI Taxonomy" id="1120955"/>
    <lineage>
        <taxon>Bacteria</taxon>
        <taxon>Pseudomonadati</taxon>
        <taxon>Pseudomonadota</taxon>
        <taxon>Alphaproteobacteria</taxon>
        <taxon>Hyphomicrobiales</taxon>
        <taxon>Afifellaceae</taxon>
        <taxon>Afifella</taxon>
    </lineage>
</organism>
<dbReference type="STRING" id="1120955.SAMN03080610_02354"/>
<evidence type="ECO:0000313" key="5">
    <source>
        <dbReference type="Proteomes" id="UP000199347"/>
    </source>
</evidence>
<dbReference type="SUPFAM" id="SSF52540">
    <property type="entry name" value="P-loop containing nucleoside triphosphate hydrolases"/>
    <property type="match status" value="1"/>
</dbReference>
<feature type="compositionally biased region" description="Basic and acidic residues" evidence="2">
    <location>
        <begin position="507"/>
        <end position="516"/>
    </location>
</feature>
<dbReference type="Gene3D" id="3.40.50.300">
    <property type="entry name" value="P-loop containing nucleotide triphosphate hydrolases"/>
    <property type="match status" value="2"/>
</dbReference>
<dbReference type="RefSeq" id="WP_170130539.1">
    <property type="nucleotide sequence ID" value="NZ_FMVW01000005.1"/>
</dbReference>
<dbReference type="InterPro" id="IPR038734">
    <property type="entry name" value="YhaN_AAA"/>
</dbReference>
<feature type="coiled-coil region" evidence="1">
    <location>
        <begin position="722"/>
        <end position="749"/>
    </location>
</feature>
<keyword evidence="5" id="KW-1185">Reference proteome</keyword>